<name>A0AAV7NW01_PLEWA</name>
<accession>A0AAV7NW01</accession>
<reference evidence="1" key="1">
    <citation type="journal article" date="2022" name="bioRxiv">
        <title>Sequencing and chromosome-scale assembly of the giantPleurodeles waltlgenome.</title>
        <authorList>
            <person name="Brown T."/>
            <person name="Elewa A."/>
            <person name="Iarovenko S."/>
            <person name="Subramanian E."/>
            <person name="Araus A.J."/>
            <person name="Petzold A."/>
            <person name="Susuki M."/>
            <person name="Suzuki K.-i.T."/>
            <person name="Hayashi T."/>
            <person name="Toyoda A."/>
            <person name="Oliveira C."/>
            <person name="Osipova E."/>
            <person name="Leigh N.D."/>
            <person name="Simon A."/>
            <person name="Yun M.H."/>
        </authorList>
    </citation>
    <scope>NUCLEOTIDE SEQUENCE</scope>
    <source>
        <strain evidence="1">20211129_DDA</strain>
        <tissue evidence="1">Liver</tissue>
    </source>
</reference>
<dbReference type="EMBL" id="JANPWB010000012">
    <property type="protein sequence ID" value="KAJ1117020.1"/>
    <property type="molecule type" value="Genomic_DNA"/>
</dbReference>
<gene>
    <name evidence="1" type="ORF">NDU88_005221</name>
</gene>
<evidence type="ECO:0000313" key="1">
    <source>
        <dbReference type="EMBL" id="KAJ1117020.1"/>
    </source>
</evidence>
<dbReference type="Proteomes" id="UP001066276">
    <property type="component" value="Chromosome 8"/>
</dbReference>
<evidence type="ECO:0000313" key="2">
    <source>
        <dbReference type="Proteomes" id="UP001066276"/>
    </source>
</evidence>
<comment type="caution">
    <text evidence="1">The sequence shown here is derived from an EMBL/GenBank/DDBJ whole genome shotgun (WGS) entry which is preliminary data.</text>
</comment>
<keyword evidence="2" id="KW-1185">Reference proteome</keyword>
<dbReference type="AlphaFoldDB" id="A0AAV7NW01"/>
<sequence length="225" mass="25205">MDTGLGAHRHLAASNEGLRKYSFYSYPHKVRQVGSYAVHCRITDPYNPSHLFREITIRSQPAGTDNGMGRTPTPIPMWWLQPLLLEDTVLKEEIEQAITNFFVENAGTASSLLMEWEAFKVVIRGTVVGTTVGARALITRELECVEDSLGKLETEAVHNLAHAQALQDARAEHAELLEQMRVVDHAKYRERAYSEGDRAGTSLARLIKDEPPPQPYPTHLHSATH</sequence>
<protein>
    <submittedName>
        <fullName evidence="1">Uncharacterized protein</fullName>
    </submittedName>
</protein>
<proteinExistence type="predicted"/>
<organism evidence="1 2">
    <name type="scientific">Pleurodeles waltl</name>
    <name type="common">Iberian ribbed newt</name>
    <dbReference type="NCBI Taxonomy" id="8319"/>
    <lineage>
        <taxon>Eukaryota</taxon>
        <taxon>Metazoa</taxon>
        <taxon>Chordata</taxon>
        <taxon>Craniata</taxon>
        <taxon>Vertebrata</taxon>
        <taxon>Euteleostomi</taxon>
        <taxon>Amphibia</taxon>
        <taxon>Batrachia</taxon>
        <taxon>Caudata</taxon>
        <taxon>Salamandroidea</taxon>
        <taxon>Salamandridae</taxon>
        <taxon>Pleurodelinae</taxon>
        <taxon>Pleurodeles</taxon>
    </lineage>
</organism>